<accession>A0A6J6EEK4</accession>
<dbReference type="InterPro" id="IPR024078">
    <property type="entry name" value="LmbE-like_dom_sf"/>
</dbReference>
<dbReference type="Pfam" id="PF02585">
    <property type="entry name" value="PIG-L"/>
    <property type="match status" value="1"/>
</dbReference>
<gene>
    <name evidence="1" type="ORF">UFOPK1493_02567</name>
</gene>
<dbReference type="PANTHER" id="PTHR12993:SF11">
    <property type="entry name" value="N-ACETYLGLUCOSAMINYL-PHOSPHATIDYLINOSITOL DE-N-ACETYLASE"/>
    <property type="match status" value="1"/>
</dbReference>
<dbReference type="GO" id="GO:0016811">
    <property type="term" value="F:hydrolase activity, acting on carbon-nitrogen (but not peptide) bonds, in linear amides"/>
    <property type="evidence" value="ECO:0007669"/>
    <property type="project" value="TreeGrafter"/>
</dbReference>
<dbReference type="AlphaFoldDB" id="A0A6J6EEK4"/>
<proteinExistence type="predicted"/>
<dbReference type="InterPro" id="IPR003737">
    <property type="entry name" value="GlcNAc_PI_deacetylase-related"/>
</dbReference>
<organism evidence="1">
    <name type="scientific">freshwater metagenome</name>
    <dbReference type="NCBI Taxonomy" id="449393"/>
    <lineage>
        <taxon>unclassified sequences</taxon>
        <taxon>metagenomes</taxon>
        <taxon>ecological metagenomes</taxon>
    </lineage>
</organism>
<dbReference type="Gene3D" id="3.40.50.10320">
    <property type="entry name" value="LmbE-like"/>
    <property type="match status" value="1"/>
</dbReference>
<evidence type="ECO:0000313" key="1">
    <source>
        <dbReference type="EMBL" id="CAB4573685.1"/>
    </source>
</evidence>
<dbReference type="EMBL" id="CAEZSR010000110">
    <property type="protein sequence ID" value="CAB4573685.1"/>
    <property type="molecule type" value="Genomic_DNA"/>
</dbReference>
<reference evidence="1" key="1">
    <citation type="submission" date="2020-05" db="EMBL/GenBank/DDBJ databases">
        <authorList>
            <person name="Chiriac C."/>
            <person name="Salcher M."/>
            <person name="Ghai R."/>
            <person name="Kavagutti S V."/>
        </authorList>
    </citation>
    <scope>NUCLEOTIDE SEQUENCE</scope>
</reference>
<dbReference type="SUPFAM" id="SSF102588">
    <property type="entry name" value="LmbE-like"/>
    <property type="match status" value="1"/>
</dbReference>
<protein>
    <submittedName>
        <fullName evidence="1">Unannotated protein</fullName>
    </submittedName>
</protein>
<dbReference type="PANTHER" id="PTHR12993">
    <property type="entry name" value="N-ACETYLGLUCOSAMINYL-PHOSPHATIDYLINOSITOL DE-N-ACETYLASE-RELATED"/>
    <property type="match status" value="1"/>
</dbReference>
<sequence>MGGWHSDRWVVPGYDPAMAGQATMREIPDGEGRTVLVVVAHADDVALFLGGTVATWAERGWRVVVVRVTDDARDSWGLTVDDTVAANRDEFRLACELLGVAEIVELGYATDVLGDASEVELRERIIREVRTHRPYALVGFDPHAQYGEDNQDHLVVAAATDEAFWTSQFDLHHPEHLAEGLLPHGCFERWYFGRRVTEVTDVVDVSAVIDRKAAAACAHQTMMRNFFHQLQLQARTGGWEIPAVDECLDTGDVTPLLDRLVRAGSARTGARYGVEHAEEFRVVTFGGLEGLLHQLGRRIDGGPQ</sequence>
<name>A0A6J6EEK4_9ZZZZ</name>